<dbReference type="GO" id="GO:0098542">
    <property type="term" value="P:defense response to other organism"/>
    <property type="evidence" value="ECO:0007669"/>
    <property type="project" value="InterPro"/>
</dbReference>
<dbReference type="OMA" id="WWPERRA"/>
<accession>V4LHZ4</accession>
<evidence type="ECO:0000256" key="4">
    <source>
        <dbReference type="ARBA" id="ARBA00023136"/>
    </source>
</evidence>
<dbReference type="GO" id="GO:0005886">
    <property type="term" value="C:plasma membrane"/>
    <property type="evidence" value="ECO:0007669"/>
    <property type="project" value="TreeGrafter"/>
</dbReference>
<evidence type="ECO:0000259" key="6">
    <source>
        <dbReference type="Pfam" id="PF03168"/>
    </source>
</evidence>
<dbReference type="STRING" id="72664.V4LHZ4"/>
<organism evidence="7 8">
    <name type="scientific">Eutrema salsugineum</name>
    <name type="common">Saltwater cress</name>
    <name type="synonym">Sisymbrium salsugineum</name>
    <dbReference type="NCBI Taxonomy" id="72664"/>
    <lineage>
        <taxon>Eukaryota</taxon>
        <taxon>Viridiplantae</taxon>
        <taxon>Streptophyta</taxon>
        <taxon>Embryophyta</taxon>
        <taxon>Tracheophyta</taxon>
        <taxon>Spermatophyta</taxon>
        <taxon>Magnoliopsida</taxon>
        <taxon>eudicotyledons</taxon>
        <taxon>Gunneridae</taxon>
        <taxon>Pentapetalae</taxon>
        <taxon>rosids</taxon>
        <taxon>malvids</taxon>
        <taxon>Brassicales</taxon>
        <taxon>Brassicaceae</taxon>
        <taxon>Eutremeae</taxon>
        <taxon>Eutrema</taxon>
    </lineage>
</organism>
<evidence type="ECO:0000256" key="1">
    <source>
        <dbReference type="ARBA" id="ARBA00004167"/>
    </source>
</evidence>
<evidence type="ECO:0000256" key="2">
    <source>
        <dbReference type="ARBA" id="ARBA00022692"/>
    </source>
</evidence>
<reference evidence="7 8" key="1">
    <citation type="journal article" date="2013" name="Front. Plant Sci.">
        <title>The Reference Genome of the Halophytic Plant Eutrema salsugineum.</title>
        <authorList>
            <person name="Yang R."/>
            <person name="Jarvis D.E."/>
            <person name="Chen H."/>
            <person name="Beilstein M.A."/>
            <person name="Grimwood J."/>
            <person name="Jenkins J."/>
            <person name="Shu S."/>
            <person name="Prochnik S."/>
            <person name="Xin M."/>
            <person name="Ma C."/>
            <person name="Schmutz J."/>
            <person name="Wing R.A."/>
            <person name="Mitchell-Olds T."/>
            <person name="Schumaker K.S."/>
            <person name="Wang X."/>
        </authorList>
    </citation>
    <scope>NUCLEOTIDE SEQUENCE [LARGE SCALE GENOMIC DNA]</scope>
</reference>
<dbReference type="eggNOG" id="ENOG502RZJV">
    <property type="taxonomic scope" value="Eukaryota"/>
</dbReference>
<keyword evidence="3 5" id="KW-1133">Transmembrane helix</keyword>
<dbReference type="PANTHER" id="PTHR31234:SF55">
    <property type="entry name" value="LATE EMBRYOGENESIS ABUNDANT (LEA) HYDROXYPROLINE-RICH GLYCOPROTEIN FAMILY"/>
    <property type="match status" value="1"/>
</dbReference>
<gene>
    <name evidence="7" type="ORF">EUTSA_v10002076mg</name>
</gene>
<dbReference type="AlphaFoldDB" id="V4LHZ4"/>
<feature type="domain" description="Late embryogenesis abundant protein LEA-2 subgroup" evidence="6">
    <location>
        <begin position="139"/>
        <end position="215"/>
    </location>
</feature>
<dbReference type="KEGG" id="eus:EUTSA_v10002076mg"/>
<dbReference type="InterPro" id="IPR004864">
    <property type="entry name" value="LEA_2"/>
</dbReference>
<evidence type="ECO:0000313" key="7">
    <source>
        <dbReference type="EMBL" id="ESQ50140.1"/>
    </source>
</evidence>
<dbReference type="Pfam" id="PF03168">
    <property type="entry name" value="LEA_2"/>
    <property type="match status" value="1"/>
</dbReference>
<dbReference type="InterPro" id="IPR044839">
    <property type="entry name" value="NDR1-like"/>
</dbReference>
<comment type="subcellular location">
    <subcellularLocation>
        <location evidence="1">Membrane</location>
        <topology evidence="1">Single-pass membrane protein</topology>
    </subcellularLocation>
</comment>
<sequence length="265" mass="29724">MAPMCFLKKTSLVSPNPILKIKAMNQDPNPRPATGYPYPYPYPNPPHQPNGYPPPNAGTAYPYQNHNPYFATEPNPRAILLRRLFIAILVFLLILGLISFIFILVVRPQLPVVFINSLSVSNFNVSNNQVTGNWDLQLQFRNPNSKMALHYDSVFCTLYYGRESLSDTRLQPFDQGTEDQTPINATLAVSGTYVDGKLADSIGKERASKGNVEFNLRVFSTVTSRYGVYRRRRYVTMYCDDVAVGVPANSSSGKMIGPAKRCKPY</sequence>
<proteinExistence type="predicted"/>
<dbReference type="EMBL" id="KI517398">
    <property type="protein sequence ID" value="ESQ50140.1"/>
    <property type="molecule type" value="Genomic_DNA"/>
</dbReference>
<name>V4LHZ4_EUTSA</name>
<keyword evidence="2 5" id="KW-0812">Transmembrane</keyword>
<dbReference type="PANTHER" id="PTHR31234">
    <property type="entry name" value="LATE EMBRYOGENESIS ABUNDANT (LEA) HYDROXYPROLINE-RICH GLYCOPROTEIN FAMILY"/>
    <property type="match status" value="1"/>
</dbReference>
<keyword evidence="4 5" id="KW-0472">Membrane</keyword>
<keyword evidence="8" id="KW-1185">Reference proteome</keyword>
<evidence type="ECO:0000256" key="3">
    <source>
        <dbReference type="ARBA" id="ARBA00022989"/>
    </source>
</evidence>
<feature type="transmembrane region" description="Helical" evidence="5">
    <location>
        <begin position="84"/>
        <end position="106"/>
    </location>
</feature>
<evidence type="ECO:0000313" key="8">
    <source>
        <dbReference type="Proteomes" id="UP000030689"/>
    </source>
</evidence>
<protein>
    <recommendedName>
        <fullName evidence="6">Late embryogenesis abundant protein LEA-2 subgroup domain-containing protein</fullName>
    </recommendedName>
</protein>
<dbReference type="Gramene" id="ESQ50140">
    <property type="protein sequence ID" value="ESQ50140"/>
    <property type="gene ID" value="EUTSA_v10002076mg"/>
</dbReference>
<dbReference type="Proteomes" id="UP000030689">
    <property type="component" value="Unassembled WGS sequence"/>
</dbReference>
<evidence type="ECO:0000256" key="5">
    <source>
        <dbReference type="SAM" id="Phobius"/>
    </source>
</evidence>